<dbReference type="InterPro" id="IPR043129">
    <property type="entry name" value="ATPase_NBD"/>
</dbReference>
<comment type="caution">
    <text evidence="2">The sequence shown here is derived from an EMBL/GenBank/DDBJ whole genome shotgun (WGS) entry which is preliminary data.</text>
</comment>
<evidence type="ECO:0000256" key="1">
    <source>
        <dbReference type="ARBA" id="ARBA00006479"/>
    </source>
</evidence>
<dbReference type="SUPFAM" id="SSF53067">
    <property type="entry name" value="Actin-like ATPase domain"/>
    <property type="match status" value="1"/>
</dbReference>
<dbReference type="STRING" id="525245.HMPREF0044_1450"/>
<protein>
    <submittedName>
        <fullName evidence="2">ROK family protein</fullName>
    </submittedName>
</protein>
<keyword evidence="3" id="KW-1185">Reference proteome</keyword>
<accession>C0W1Z7</accession>
<dbReference type="OrthoDB" id="8772678at2"/>
<name>C0W1Z7_9ACTO</name>
<dbReference type="Gene3D" id="3.30.420.40">
    <property type="match status" value="2"/>
</dbReference>
<sequence length="320" mass="32133">MSNHLTVAVAIDIGGTKIAGALVDSDGNVVANHKDHAQWTCPTPRIGGNDVAKAVAKIVALVNEKAQELGYAPVACGIGSAGVIDPSGRFIASATEAIPGWTGTQLADIVEAETGLTTIIENDVHAHARGEAWLGAGKGHKSVLMVAVGTGIGGAFIVDGEIVRGAAGLAGHVGHLVTSVGRGFECSCGVDGHLEAIASGPGMVRLANHRGATVTDGYDLVAQATAGNEICMQTITDAATATGEIIAGLVNCFDPEIVILGGGIANAENELYWNALVSAYGEQLMPALKKVPMVVASLGGAAPQAGAAQLAFAHVAKRAG</sequence>
<dbReference type="eggNOG" id="COG1940">
    <property type="taxonomic scope" value="Bacteria"/>
</dbReference>
<dbReference type="PANTHER" id="PTHR18964:SF169">
    <property type="entry name" value="N-ACETYLMANNOSAMINE KINASE"/>
    <property type="match status" value="1"/>
</dbReference>
<dbReference type="PROSITE" id="PS01125">
    <property type="entry name" value="ROK"/>
    <property type="match status" value="1"/>
</dbReference>
<dbReference type="HOGENOM" id="CLU_036604_0_1_11"/>
<dbReference type="EMBL" id="ACFG01000037">
    <property type="protein sequence ID" value="EEH63211.1"/>
    <property type="molecule type" value="Genomic_DNA"/>
</dbReference>
<dbReference type="Pfam" id="PF00480">
    <property type="entry name" value="ROK"/>
    <property type="match status" value="1"/>
</dbReference>
<comment type="similarity">
    <text evidence="1">Belongs to the ROK (NagC/XylR) family.</text>
</comment>
<gene>
    <name evidence="2" type="ORF">HMPREF0044_1450</name>
</gene>
<evidence type="ECO:0000313" key="3">
    <source>
        <dbReference type="Proteomes" id="UP000010301"/>
    </source>
</evidence>
<dbReference type="AlphaFoldDB" id="C0W1Z7"/>
<dbReference type="Proteomes" id="UP000010301">
    <property type="component" value="Unassembled WGS sequence"/>
</dbReference>
<dbReference type="PANTHER" id="PTHR18964">
    <property type="entry name" value="ROK (REPRESSOR, ORF, KINASE) FAMILY"/>
    <property type="match status" value="1"/>
</dbReference>
<dbReference type="InterPro" id="IPR000600">
    <property type="entry name" value="ROK"/>
</dbReference>
<dbReference type="RefSeq" id="WP_006546909.1">
    <property type="nucleotide sequence ID" value="NZ_DS999544.1"/>
</dbReference>
<proteinExistence type="inferred from homology"/>
<organism evidence="2 3">
    <name type="scientific">Gleimia coleocanis DSM 15436</name>
    <dbReference type="NCBI Taxonomy" id="525245"/>
    <lineage>
        <taxon>Bacteria</taxon>
        <taxon>Bacillati</taxon>
        <taxon>Actinomycetota</taxon>
        <taxon>Actinomycetes</taxon>
        <taxon>Actinomycetales</taxon>
        <taxon>Actinomycetaceae</taxon>
        <taxon>Gleimia</taxon>
    </lineage>
</organism>
<evidence type="ECO:0000313" key="2">
    <source>
        <dbReference type="EMBL" id="EEH63211.1"/>
    </source>
</evidence>
<reference evidence="2 3" key="1">
    <citation type="submission" date="2009-01" db="EMBL/GenBank/DDBJ databases">
        <authorList>
            <person name="Qin X."/>
            <person name="Bachman B."/>
            <person name="Battles P."/>
            <person name="Bell A."/>
            <person name="Bess C."/>
            <person name="Bickham C."/>
            <person name="Chaboub L."/>
            <person name="Chen D."/>
            <person name="Coyle M."/>
            <person name="Deiros D.R."/>
            <person name="Dinh H."/>
            <person name="Forbes L."/>
            <person name="Fowler G."/>
            <person name="Francisco L."/>
            <person name="Fu Q."/>
            <person name="Gubbala S."/>
            <person name="Hale W."/>
            <person name="Han Y."/>
            <person name="Hemphill L."/>
            <person name="Highlander S.K."/>
            <person name="Hirani K."/>
            <person name="Hogues M."/>
            <person name="Jackson L."/>
            <person name="Jakkamsetti A."/>
            <person name="Javaid M."/>
            <person name="Jiang H."/>
            <person name="Korchina V."/>
            <person name="Kovar C."/>
            <person name="Lara F."/>
            <person name="Lee S."/>
            <person name="Mata R."/>
            <person name="Mathew T."/>
            <person name="Moen C."/>
            <person name="Morales K."/>
            <person name="Munidasa M."/>
            <person name="Nazareth L."/>
            <person name="Ngo R."/>
            <person name="Nguyen L."/>
            <person name="Okwuonu G."/>
            <person name="Ongeri F."/>
            <person name="Patil S."/>
            <person name="Petrosino J."/>
            <person name="Pham C."/>
            <person name="Pham P."/>
            <person name="Pu L.-L."/>
            <person name="Puazo M."/>
            <person name="Raj R."/>
            <person name="Reid J."/>
            <person name="Rouhana J."/>
            <person name="Saada N."/>
            <person name="Shang Y."/>
            <person name="Simmons D."/>
            <person name="Thornton R."/>
            <person name="Warren J."/>
            <person name="Weissenberger G."/>
            <person name="Zhang J."/>
            <person name="Zhang L."/>
            <person name="Zhou C."/>
            <person name="Zhu D."/>
            <person name="Muzny D."/>
            <person name="Worley K."/>
            <person name="Gibbs R."/>
        </authorList>
    </citation>
    <scope>NUCLEOTIDE SEQUENCE [LARGE SCALE GENOMIC DNA]</scope>
    <source>
        <strain evidence="2 3">DSM 15436</strain>
    </source>
</reference>
<dbReference type="InterPro" id="IPR049874">
    <property type="entry name" value="ROK_cs"/>
</dbReference>